<keyword evidence="3" id="KW-1185">Reference proteome</keyword>
<dbReference type="Proteomes" id="UP001501570">
    <property type="component" value="Unassembled WGS sequence"/>
</dbReference>
<feature type="transmembrane region" description="Helical" evidence="1">
    <location>
        <begin position="12"/>
        <end position="31"/>
    </location>
</feature>
<reference evidence="3" key="1">
    <citation type="journal article" date="2019" name="Int. J. Syst. Evol. Microbiol.">
        <title>The Global Catalogue of Microorganisms (GCM) 10K type strain sequencing project: providing services to taxonomists for standard genome sequencing and annotation.</title>
        <authorList>
            <consortium name="The Broad Institute Genomics Platform"/>
            <consortium name="The Broad Institute Genome Sequencing Center for Infectious Disease"/>
            <person name="Wu L."/>
            <person name="Ma J."/>
        </authorList>
    </citation>
    <scope>NUCLEOTIDE SEQUENCE [LARGE SCALE GENOMIC DNA]</scope>
    <source>
        <strain evidence="3">JCM 18304</strain>
    </source>
</reference>
<keyword evidence="1" id="KW-1133">Transmembrane helix</keyword>
<keyword evidence="1" id="KW-0812">Transmembrane</keyword>
<evidence type="ECO:0000313" key="2">
    <source>
        <dbReference type="EMBL" id="GAA5192653.1"/>
    </source>
</evidence>
<keyword evidence="1" id="KW-0472">Membrane</keyword>
<evidence type="ECO:0000256" key="1">
    <source>
        <dbReference type="SAM" id="Phobius"/>
    </source>
</evidence>
<organism evidence="2 3">
    <name type="scientific">Rugosimonospora acidiphila</name>
    <dbReference type="NCBI Taxonomy" id="556531"/>
    <lineage>
        <taxon>Bacteria</taxon>
        <taxon>Bacillati</taxon>
        <taxon>Actinomycetota</taxon>
        <taxon>Actinomycetes</taxon>
        <taxon>Micromonosporales</taxon>
        <taxon>Micromonosporaceae</taxon>
        <taxon>Rugosimonospora</taxon>
    </lineage>
</organism>
<feature type="transmembrane region" description="Helical" evidence="1">
    <location>
        <begin position="43"/>
        <end position="60"/>
    </location>
</feature>
<sequence length="105" mass="11453">MVNPTLEMRRLAGKFAFFFAGVYVLVLFGAVVSETSGAPLPLLGWPLLLLPAAAFVISVIDAVRLHRTTDADVMRSLWRRCMLYTAIGMVLLVASALAVERMTLA</sequence>
<accession>A0ABP9S9U2</accession>
<dbReference type="EMBL" id="BAABJQ010000017">
    <property type="protein sequence ID" value="GAA5192653.1"/>
    <property type="molecule type" value="Genomic_DNA"/>
</dbReference>
<gene>
    <name evidence="2" type="ORF">GCM10023322_52740</name>
</gene>
<evidence type="ECO:0000313" key="3">
    <source>
        <dbReference type="Proteomes" id="UP001501570"/>
    </source>
</evidence>
<comment type="caution">
    <text evidence="2">The sequence shown here is derived from an EMBL/GenBank/DDBJ whole genome shotgun (WGS) entry which is preliminary data.</text>
</comment>
<feature type="transmembrane region" description="Helical" evidence="1">
    <location>
        <begin position="81"/>
        <end position="99"/>
    </location>
</feature>
<proteinExistence type="predicted"/>
<protein>
    <submittedName>
        <fullName evidence="2">Uncharacterized protein</fullName>
    </submittedName>
</protein>
<name>A0ABP9S9U2_9ACTN</name>